<dbReference type="InterPro" id="IPR011990">
    <property type="entry name" value="TPR-like_helical_dom_sf"/>
</dbReference>
<dbReference type="PANTHER" id="PTHR47934">
    <property type="entry name" value="PENTATRICOPEPTIDE REPEAT-CONTAINING PROTEIN PET309, MITOCHONDRIAL"/>
    <property type="match status" value="1"/>
</dbReference>
<dbReference type="Gene3D" id="1.25.40.10">
    <property type="entry name" value="Tetratricopeptide repeat domain"/>
    <property type="match status" value="2"/>
</dbReference>
<dbReference type="GO" id="GO:0006396">
    <property type="term" value="P:RNA processing"/>
    <property type="evidence" value="ECO:0007669"/>
    <property type="project" value="TreeGrafter"/>
</dbReference>
<accession>X6MQ02</accession>
<dbReference type="Proteomes" id="UP000023152">
    <property type="component" value="Unassembled WGS sequence"/>
</dbReference>
<dbReference type="PANTHER" id="PTHR47934:SF6">
    <property type="entry name" value="MITOCHONDRIAL GROUP I INTRON SPLICING FACTOR CCM1-RELATED"/>
    <property type="match status" value="1"/>
</dbReference>
<gene>
    <name evidence="1" type="ORF">RFI_21462</name>
</gene>
<evidence type="ECO:0000313" key="2">
    <source>
        <dbReference type="Proteomes" id="UP000023152"/>
    </source>
</evidence>
<name>X6MQ02_RETFI</name>
<dbReference type="GO" id="GO:0005739">
    <property type="term" value="C:mitochondrion"/>
    <property type="evidence" value="ECO:0007669"/>
    <property type="project" value="TreeGrafter"/>
</dbReference>
<proteinExistence type="predicted"/>
<protein>
    <submittedName>
        <fullName evidence="1">Uncharacterized protein</fullName>
    </submittedName>
</protein>
<organism evidence="1 2">
    <name type="scientific">Reticulomyxa filosa</name>
    <dbReference type="NCBI Taxonomy" id="46433"/>
    <lineage>
        <taxon>Eukaryota</taxon>
        <taxon>Sar</taxon>
        <taxon>Rhizaria</taxon>
        <taxon>Retaria</taxon>
        <taxon>Foraminifera</taxon>
        <taxon>Monothalamids</taxon>
        <taxon>Reticulomyxidae</taxon>
        <taxon>Reticulomyxa</taxon>
    </lineage>
</organism>
<dbReference type="EMBL" id="ASPP01018710">
    <property type="protein sequence ID" value="ETO15899.1"/>
    <property type="molecule type" value="Genomic_DNA"/>
</dbReference>
<sequence>MPRKWLHTLISGHVFPRNVVVFQSRKLSQETGYTMERIKVKNPLRREHEQRLKTAMKERRWGNMRYKDCDQPEDELHKQLISTKSIPEIYRIFENRTIPVSATALCVGMKRAVSLNSKSLVDYLINIMYSQNIPRDTHMYNVLFNAISKTYPSKIKSSDLTRQYKLVSADNRKDISKVFDKYLQKMIMEDRINPDRSTLSSILHGFSNSYFDCSDSNTLVQQIDYVEKLWDFFVKDRNVSPHEPCYVELLQFFSNMERSIADTLQTASTAAAASDEKNQKELLCKQLSQKVAKTFMTLTLNTAEALNNGKPTYQTARHIMECSEHIPGLKELMLGHTNKHLNKCILTPAICGVMMSRFGKQGDISKLESIKTMLEFHDIPLNIIHYGILFNAYLKSDCIQKALALWSELLVSIDHQQVPNDRLWNSFAALHIKLLEKQKNRLLHERLPNDKAGYLKSIDNIYNTVMINIPEGRSALSKITKIHPRLAQIQLECSILYDEILTLLFPNAIHESKSVKWFETCLKERYLGLMNEFDTSKKLVFDLHNYSHRGAVFVTRYLFGNCKSALLESCEWNENGDTSPNQENAKTGMLLLCGRGVHRQTSSTDPATSIMLMQTILNEMKSWKTPVIAREWKQDSCCLFVEKSQILNFKSFE</sequence>
<dbReference type="GO" id="GO:0003729">
    <property type="term" value="F:mRNA binding"/>
    <property type="evidence" value="ECO:0007669"/>
    <property type="project" value="TreeGrafter"/>
</dbReference>
<evidence type="ECO:0000313" key="1">
    <source>
        <dbReference type="EMBL" id="ETO15899.1"/>
    </source>
</evidence>
<keyword evidence="2" id="KW-1185">Reference proteome</keyword>
<dbReference type="AlphaFoldDB" id="X6MQ02"/>
<comment type="caution">
    <text evidence="1">The sequence shown here is derived from an EMBL/GenBank/DDBJ whole genome shotgun (WGS) entry which is preliminary data.</text>
</comment>
<dbReference type="InterPro" id="IPR051114">
    <property type="entry name" value="Mito_RNA_Proc_CCM1"/>
</dbReference>
<dbReference type="GO" id="GO:0007005">
    <property type="term" value="P:mitochondrion organization"/>
    <property type="evidence" value="ECO:0007669"/>
    <property type="project" value="TreeGrafter"/>
</dbReference>
<reference evidence="1 2" key="1">
    <citation type="journal article" date="2013" name="Curr. Biol.">
        <title>The Genome of the Foraminiferan Reticulomyxa filosa.</title>
        <authorList>
            <person name="Glockner G."/>
            <person name="Hulsmann N."/>
            <person name="Schleicher M."/>
            <person name="Noegel A.A."/>
            <person name="Eichinger L."/>
            <person name="Gallinger C."/>
            <person name="Pawlowski J."/>
            <person name="Sierra R."/>
            <person name="Euteneuer U."/>
            <person name="Pillet L."/>
            <person name="Moustafa A."/>
            <person name="Platzer M."/>
            <person name="Groth M."/>
            <person name="Szafranski K."/>
            <person name="Schliwa M."/>
        </authorList>
    </citation>
    <scope>NUCLEOTIDE SEQUENCE [LARGE SCALE GENOMIC DNA]</scope>
</reference>